<dbReference type="InterPro" id="IPR015216">
    <property type="entry name" value="SANTA"/>
</dbReference>
<evidence type="ECO:0000259" key="2">
    <source>
        <dbReference type="Pfam" id="PF09133"/>
    </source>
</evidence>
<feature type="compositionally biased region" description="Basic and acidic residues" evidence="1">
    <location>
        <begin position="273"/>
        <end position="284"/>
    </location>
</feature>
<proteinExistence type="predicted"/>
<dbReference type="EMBL" id="JAAWWB010000008">
    <property type="protein sequence ID" value="KAG6777312.1"/>
    <property type="molecule type" value="Genomic_DNA"/>
</dbReference>
<dbReference type="Pfam" id="PF09133">
    <property type="entry name" value="SANTA"/>
    <property type="match status" value="1"/>
</dbReference>
<comment type="caution">
    <text evidence="3">The sequence shown here is derived from an EMBL/GenBank/DDBJ whole genome shotgun (WGS) entry which is preliminary data.</text>
</comment>
<evidence type="ECO:0000256" key="1">
    <source>
        <dbReference type="SAM" id="MobiDB-lite"/>
    </source>
</evidence>
<evidence type="ECO:0000313" key="3">
    <source>
        <dbReference type="EMBL" id="KAG6777312.1"/>
    </source>
</evidence>
<reference evidence="3" key="1">
    <citation type="journal article" date="2020" name="bioRxiv">
        <title>Hybrid origin of Populus tomentosa Carr. identified through genome sequencing and phylogenomic analysis.</title>
        <authorList>
            <person name="An X."/>
            <person name="Gao K."/>
            <person name="Chen Z."/>
            <person name="Li J."/>
            <person name="Yang X."/>
            <person name="Yang X."/>
            <person name="Zhou J."/>
            <person name="Guo T."/>
            <person name="Zhao T."/>
            <person name="Huang S."/>
            <person name="Miao D."/>
            <person name="Khan W.U."/>
            <person name="Rao P."/>
            <person name="Ye M."/>
            <person name="Lei B."/>
            <person name="Liao W."/>
            <person name="Wang J."/>
            <person name="Ji L."/>
            <person name="Li Y."/>
            <person name="Guo B."/>
            <person name="Mustafa N.S."/>
            <person name="Li S."/>
            <person name="Yun Q."/>
            <person name="Keller S.R."/>
            <person name="Mao J."/>
            <person name="Zhang R."/>
            <person name="Strauss S.H."/>
        </authorList>
    </citation>
    <scope>NUCLEOTIDE SEQUENCE</scope>
    <source>
        <strain evidence="3">GM15</strain>
        <tissue evidence="3">Leaf</tissue>
    </source>
</reference>
<evidence type="ECO:0000313" key="4">
    <source>
        <dbReference type="Proteomes" id="UP000886885"/>
    </source>
</evidence>
<organism evidence="3 4">
    <name type="scientific">Populus tomentosa</name>
    <name type="common">Chinese white poplar</name>
    <dbReference type="NCBI Taxonomy" id="118781"/>
    <lineage>
        <taxon>Eukaryota</taxon>
        <taxon>Viridiplantae</taxon>
        <taxon>Streptophyta</taxon>
        <taxon>Embryophyta</taxon>
        <taxon>Tracheophyta</taxon>
        <taxon>Spermatophyta</taxon>
        <taxon>Magnoliopsida</taxon>
        <taxon>eudicotyledons</taxon>
        <taxon>Gunneridae</taxon>
        <taxon>Pentapetalae</taxon>
        <taxon>rosids</taxon>
        <taxon>fabids</taxon>
        <taxon>Malpighiales</taxon>
        <taxon>Salicaceae</taxon>
        <taxon>Saliceae</taxon>
        <taxon>Populus</taxon>
    </lineage>
</organism>
<dbReference type="PANTHER" id="PTHR35311">
    <property type="entry name" value="KINETOCHORE-ASSOCIATED PROTEIN KNL-2 HOMOLOG"/>
    <property type="match status" value="1"/>
</dbReference>
<dbReference type="OrthoDB" id="118550at2759"/>
<gene>
    <name evidence="3" type="ORF">POTOM_017131</name>
</gene>
<keyword evidence="4" id="KW-1185">Reference proteome</keyword>
<dbReference type="AlphaFoldDB" id="A0A8X7ZZP7"/>
<sequence length="551" mass="60687">MTTEAATSSFQKTVLLHDWWLIKAEQEFQGNKIAVAGLTSPEKKPVRVFHSAAITKRYDVFTLQTADGVNVLLQGYINRKLTVENGFSSQVKVYVEQVFRHFCFGFPPDWEECGTKFLNSNCESVAEPPVSQNECRPIFLSLPVDDGVNNLKNDDSKNLSPLSSCRVNDVSWVKDSVVISAKPSGHNVDVALSSEKIGSKKSKTRSFGKLMAKSSSSLEIISTKNDASGECSALTDYNVGNITKSNFDQTLSVRTSGVVLAVSLELISSLKKEKRENEGNKDGLKSGSDFSSPSLPQGPQVMLRCIENNTTQGPSLSRSPIRGDSDILNQSEKCLAENCVFSSMRSGAEANIISPSKEETETLDANLIDSGHRKSTASVTNLTNIPIQKSVSGHSVRYKAKRLMSIEGKPKRNSGTTLDIAQAMLRASRKMNTLSGNSKSKEKKETIAVEKGGLSMKQARRKVIFDADIREMTTCIHSPESLNLKRSRSGRLLLPTLDFWRNQIPVYDENRNITGVQEELGVVEPSRGMKISWKSKADDRRHSFWYGAIAG</sequence>
<feature type="domain" description="SANTA" evidence="2">
    <location>
        <begin position="14"/>
        <end position="112"/>
    </location>
</feature>
<dbReference type="Proteomes" id="UP000886885">
    <property type="component" value="Chromosome 4D"/>
</dbReference>
<dbReference type="PANTHER" id="PTHR35311:SF9">
    <property type="entry name" value="KINETOCHORE-ASSOCIATED PROTEIN KNL-2 HOMOLOG"/>
    <property type="match status" value="1"/>
</dbReference>
<name>A0A8X7ZZP7_POPTO</name>
<accession>A0A8X7ZZP7</accession>
<protein>
    <recommendedName>
        <fullName evidence="2">SANTA domain-containing protein</fullName>
    </recommendedName>
</protein>
<dbReference type="InterPro" id="IPR053090">
    <property type="entry name" value="Centromere_KNL-2_homolog"/>
</dbReference>
<feature type="region of interest" description="Disordered" evidence="1">
    <location>
        <begin position="273"/>
        <end position="299"/>
    </location>
</feature>
<feature type="compositionally biased region" description="Polar residues" evidence="1">
    <location>
        <begin position="288"/>
        <end position="297"/>
    </location>
</feature>